<evidence type="ECO:0000313" key="1">
    <source>
        <dbReference type="EMBL" id="JAH27328.1"/>
    </source>
</evidence>
<dbReference type="EMBL" id="GBXM01037959">
    <property type="protein sequence ID" value="JAH70618.1"/>
    <property type="molecule type" value="Transcribed_RNA"/>
</dbReference>
<dbReference type="EMBL" id="GBXM01081249">
    <property type="protein sequence ID" value="JAH27328.1"/>
    <property type="molecule type" value="Transcribed_RNA"/>
</dbReference>
<reference evidence="1" key="2">
    <citation type="journal article" date="2015" name="Fish Shellfish Immunol.">
        <title>Early steps in the European eel (Anguilla anguilla)-Vibrio vulnificus interaction in the gills: Role of the RtxA13 toxin.</title>
        <authorList>
            <person name="Callol A."/>
            <person name="Pajuelo D."/>
            <person name="Ebbesson L."/>
            <person name="Teles M."/>
            <person name="MacKenzie S."/>
            <person name="Amaro C."/>
        </authorList>
    </citation>
    <scope>NUCLEOTIDE SEQUENCE</scope>
</reference>
<proteinExistence type="predicted"/>
<accession>A0A0E9RG60</accession>
<dbReference type="AlphaFoldDB" id="A0A0E9RG60"/>
<sequence length="33" mass="4077">MLNRMGYLAYISQLPQLFYRKVFFPSTPHYQCY</sequence>
<organism evidence="1">
    <name type="scientific">Anguilla anguilla</name>
    <name type="common">European freshwater eel</name>
    <name type="synonym">Muraena anguilla</name>
    <dbReference type="NCBI Taxonomy" id="7936"/>
    <lineage>
        <taxon>Eukaryota</taxon>
        <taxon>Metazoa</taxon>
        <taxon>Chordata</taxon>
        <taxon>Craniata</taxon>
        <taxon>Vertebrata</taxon>
        <taxon>Euteleostomi</taxon>
        <taxon>Actinopterygii</taxon>
        <taxon>Neopterygii</taxon>
        <taxon>Teleostei</taxon>
        <taxon>Anguilliformes</taxon>
        <taxon>Anguillidae</taxon>
        <taxon>Anguilla</taxon>
    </lineage>
</organism>
<reference evidence="1" key="1">
    <citation type="submission" date="2014-11" db="EMBL/GenBank/DDBJ databases">
        <authorList>
            <person name="Amaro Gonzalez C."/>
        </authorList>
    </citation>
    <scope>NUCLEOTIDE SEQUENCE</scope>
</reference>
<protein>
    <submittedName>
        <fullName evidence="1">Uncharacterized protein</fullName>
    </submittedName>
</protein>
<name>A0A0E9RG60_ANGAN</name>